<feature type="compositionally biased region" description="Basic and acidic residues" evidence="1">
    <location>
        <begin position="597"/>
        <end position="636"/>
    </location>
</feature>
<feature type="compositionally biased region" description="Basic and acidic residues" evidence="1">
    <location>
        <begin position="686"/>
        <end position="700"/>
    </location>
</feature>
<feature type="region of interest" description="Disordered" evidence="1">
    <location>
        <begin position="1196"/>
        <end position="1215"/>
    </location>
</feature>
<sequence>MGCPQSKKRKRRAQRSNKEQQKLSRSALKKQIKAKAKLEKALAETKAKGDAELRAAALAVAGLGGVQLPAITSEQIPEQTPEQTPEQSRTTTTTNEQTLTNEHTSIKEIQKEEKEMKSVSGLMTTDASVAAAITDAVAEVIGDDAVSKSEDLKAILGINQSTLASERPNSSTSVEPRLIIVGEADICVDTTKDEPATSTPQIKAPIVVIPEVDNEASMGRTNVEKDLGTKDGEDKDEHDQEDDKEGDKDEHDQEDDKEGDKDEHDKDSDEGKDDKTVDEDSSSLELEAANLVKAVFAGLDKDEEKAPQSEVLNTAADDEISAAEQAAILEQEAAYLVDAVFASLEGEDSDEDDTSTTVTVMSVGMSAEAPSNLVEEAAKVVSSVLAQVTADFQSEGRTTAPIIETADMQMTSSLDIEAAKLVDACLASITQEDLQTASTTTAVQMSCDETKEEEEQHSLDRQAADMVDILLATIATEQMASNPTDAISSTASVDPAKLTNIILNGLKNSSVNLARQTSEMSTQTCEMAIQTDNIENEQDKPSKKPSAVSKIKTAIKSASQKSRTALLGKKDKLDKVKKASGKEKEKDTQASSKSKTKLADSRKPTKDTNKSKSDHKKQDKQDKDKKASGKDKDAKSKNQVSGTNKTKKPAKETKNSRSNHKKSPTASKKKPAIEPKARNASSRMLKLKESAKGADSKECANAKTRKTKLNSTSTGSKAVGSKSKQTATKKSQASKIPQMSSTSATNSNNRNKANPAEKLKASKSSSLPHKGGQQKPNTSVSAAITSHLQGSSHSNSQPAEKQDPDLDPSSVTNHPTKSCDNSTIESKSLGKLKPGHVRFQEPQSVTSSPSIHGKEQKSTTVESKDANIALTSADSLDPSKLSTKRQKRSGKDNVSIKSEGAPRRVNSARQARSQKTSLAMLAEARPSTVVANQMESTTITDQLSFPGSDESAMGDNFEVTREISVTHQLSLENQPLDELQQHPTAVNSSNQEQQLWDQLRVLPLGHLSPEHVPTDQHTVSSPDRALDGNLSSIMQTRTIQSSTDNITPVLSAHLLAASTSSSSFLDHLDNQSTRSFSSESQCTRKSPSRKNTQTRIPKIGSTKVHVPDDLNQQDRGHPQRPFGKGSSTITTHQAKSDVPAADDKFRPTSQLKTSSSSHERASLTPRGKKTPSLMLQASNSSSTDLSYVANGVQLQIPLGKGSPTHRTTDRANSDLLIRADTERVYRTTSQVRMSSSPQGRASLIPRGKKTPSQVPPGLNSPSSDLLSASEAGGSVQGSRSPCGGVSESAGRDSKILPTQRTPSPLSPTSNKPSQDLLNSSQMGHRVPDSRSLSGRSTQEEPQGFQLKQGWFPITHPVIS</sequence>
<feature type="compositionally biased region" description="Basic and acidic residues" evidence="1">
    <location>
        <begin position="222"/>
        <end position="238"/>
    </location>
</feature>
<feature type="compositionally biased region" description="Polar residues" evidence="1">
    <location>
        <begin position="1296"/>
        <end position="1322"/>
    </location>
</feature>
<feature type="region of interest" description="Disordered" evidence="1">
    <location>
        <begin position="159"/>
        <end position="179"/>
    </location>
</feature>
<keyword evidence="2" id="KW-1185">Reference proteome</keyword>
<dbReference type="KEGG" id="aplc:110990044"/>
<feature type="compositionally biased region" description="Polar residues" evidence="1">
    <location>
        <begin position="1330"/>
        <end position="1340"/>
    </location>
</feature>
<feature type="region of interest" description="Disordered" evidence="1">
    <location>
        <begin position="191"/>
        <end position="286"/>
    </location>
</feature>
<feature type="compositionally biased region" description="Basic and acidic residues" evidence="1">
    <location>
        <begin position="852"/>
        <end position="865"/>
    </location>
</feature>
<evidence type="ECO:0000313" key="3">
    <source>
        <dbReference type="RefSeq" id="XP_022110519.1"/>
    </source>
</evidence>
<dbReference type="OrthoDB" id="10636191at2759"/>
<feature type="compositionally biased region" description="Basic and acidic residues" evidence="1">
    <location>
        <begin position="1206"/>
        <end position="1215"/>
    </location>
</feature>
<feature type="compositionally biased region" description="Basic residues" evidence="1">
    <location>
        <begin position="1"/>
        <end position="15"/>
    </location>
</feature>
<accession>A0A8B7ZYM8</accession>
<feature type="region of interest" description="Disordered" evidence="1">
    <location>
        <begin position="1072"/>
        <end position="1178"/>
    </location>
</feature>
<feature type="compositionally biased region" description="Polar residues" evidence="1">
    <location>
        <begin position="159"/>
        <end position="174"/>
    </location>
</feature>
<dbReference type="RefSeq" id="XP_022110519.1">
    <property type="nucleotide sequence ID" value="XM_022254827.1"/>
</dbReference>
<reference evidence="3" key="1">
    <citation type="submission" date="2025-08" db="UniProtKB">
        <authorList>
            <consortium name="RefSeq"/>
        </authorList>
    </citation>
    <scope>IDENTIFICATION</scope>
</reference>
<feature type="region of interest" description="Disordered" evidence="1">
    <location>
        <begin position="1"/>
        <end position="31"/>
    </location>
</feature>
<feature type="region of interest" description="Disordered" evidence="1">
    <location>
        <begin position="1226"/>
        <end position="1359"/>
    </location>
</feature>
<dbReference type="Proteomes" id="UP000694845">
    <property type="component" value="Unplaced"/>
</dbReference>
<organism evidence="2 3">
    <name type="scientific">Acanthaster planci</name>
    <name type="common">Crown-of-thorns starfish</name>
    <dbReference type="NCBI Taxonomy" id="133434"/>
    <lineage>
        <taxon>Eukaryota</taxon>
        <taxon>Metazoa</taxon>
        <taxon>Echinodermata</taxon>
        <taxon>Eleutherozoa</taxon>
        <taxon>Asterozoa</taxon>
        <taxon>Asteroidea</taxon>
        <taxon>Valvatacea</taxon>
        <taxon>Valvatida</taxon>
        <taxon>Acanthasteridae</taxon>
        <taxon>Acanthaster</taxon>
    </lineage>
</organism>
<feature type="compositionally biased region" description="Polar residues" evidence="1">
    <location>
        <begin position="1147"/>
        <end position="1156"/>
    </location>
</feature>
<feature type="compositionally biased region" description="Basic and acidic residues" evidence="1">
    <location>
        <begin position="1105"/>
        <end position="1117"/>
    </location>
</feature>
<evidence type="ECO:0000313" key="2">
    <source>
        <dbReference type="Proteomes" id="UP000694845"/>
    </source>
</evidence>
<feature type="region of interest" description="Disordered" evidence="1">
    <location>
        <begin position="554"/>
        <end position="915"/>
    </location>
</feature>
<dbReference type="GeneID" id="110990044"/>
<feature type="compositionally biased region" description="Polar residues" evidence="1">
    <location>
        <begin position="841"/>
        <end position="850"/>
    </location>
</feature>
<dbReference type="OMA" id="MSTQTCE"/>
<feature type="compositionally biased region" description="Basic residues" evidence="1">
    <location>
        <begin position="657"/>
        <end position="670"/>
    </location>
</feature>
<name>A0A8B7ZYM8_ACAPL</name>
<feature type="compositionally biased region" description="Low complexity" evidence="1">
    <location>
        <begin position="761"/>
        <end position="770"/>
    </location>
</feature>
<feature type="compositionally biased region" description="Polar residues" evidence="1">
    <location>
        <begin position="809"/>
        <end position="826"/>
    </location>
</feature>
<gene>
    <name evidence="3" type="primary">LOC110990044</name>
</gene>
<feature type="compositionally biased region" description="Low complexity" evidence="1">
    <location>
        <begin position="71"/>
        <end position="103"/>
    </location>
</feature>
<proteinExistence type="predicted"/>
<feature type="compositionally biased region" description="Polar residues" evidence="1">
    <location>
        <begin position="1072"/>
        <end position="1095"/>
    </location>
</feature>
<feature type="compositionally biased region" description="Basic and acidic residues" evidence="1">
    <location>
        <begin position="568"/>
        <end position="588"/>
    </location>
</feature>
<feature type="compositionally biased region" description="Low complexity" evidence="1">
    <location>
        <begin position="721"/>
        <end position="754"/>
    </location>
</feature>
<feature type="region of interest" description="Disordered" evidence="1">
    <location>
        <begin position="71"/>
        <end position="108"/>
    </location>
</feature>
<feature type="compositionally biased region" description="Basic and acidic residues" evidence="1">
    <location>
        <begin position="258"/>
        <end position="275"/>
    </location>
</feature>
<feature type="compositionally biased region" description="Polar residues" evidence="1">
    <location>
        <begin position="774"/>
        <end position="799"/>
    </location>
</feature>
<protein>
    <submittedName>
        <fullName evidence="3">Microtubule-associated protein futsch-like</fullName>
    </submittedName>
</protein>
<feature type="compositionally biased region" description="Polar residues" evidence="1">
    <location>
        <begin position="1226"/>
        <end position="1239"/>
    </location>
</feature>
<evidence type="ECO:0000256" key="1">
    <source>
        <dbReference type="SAM" id="MobiDB-lite"/>
    </source>
</evidence>